<dbReference type="OrthoDB" id="9797178at2"/>
<dbReference type="STRING" id="1300344.I598_2380"/>
<feature type="domain" description="Mycothiol-dependent maleylpyruvate isomerase metal-binding" evidence="1">
    <location>
        <begin position="5"/>
        <end position="120"/>
    </location>
</feature>
<dbReference type="GO" id="GO:0046872">
    <property type="term" value="F:metal ion binding"/>
    <property type="evidence" value="ECO:0007669"/>
    <property type="project" value="InterPro"/>
</dbReference>
<organism evidence="2 3">
    <name type="scientific">Isoptericola dokdonensis DS-3</name>
    <dbReference type="NCBI Taxonomy" id="1300344"/>
    <lineage>
        <taxon>Bacteria</taxon>
        <taxon>Bacillati</taxon>
        <taxon>Actinomycetota</taxon>
        <taxon>Actinomycetes</taxon>
        <taxon>Micrococcales</taxon>
        <taxon>Promicromonosporaceae</taxon>
        <taxon>Isoptericola</taxon>
    </lineage>
</organism>
<proteinExistence type="predicted"/>
<dbReference type="NCBIfam" id="TIGR03086">
    <property type="entry name" value="TIGR03086 family metal-binding protein"/>
    <property type="match status" value="1"/>
</dbReference>
<protein>
    <recommendedName>
        <fullName evidence="1">Mycothiol-dependent maleylpyruvate isomerase metal-binding domain-containing protein</fullName>
    </recommendedName>
</protein>
<sequence>MFDLSPATHEMLRLVTGVRDDQLDLPTPCAEWSVAELLAHVHQLAAVFTANARKAPARPPTTLVDGWRAAVPVQLDALACAWREPSAWEGRVTAGGVPMAARDNAVVAVEELTVHGWDLARATGQEIVVDDDRLDHVDRFFELFGDDPFGPAVRAPDDASRLQRVVARTGRDPRWSPA</sequence>
<accession>A0A161IMR7</accession>
<dbReference type="RefSeq" id="WP_068203127.1">
    <property type="nucleotide sequence ID" value="NZ_CP014209.1"/>
</dbReference>
<dbReference type="InterPro" id="IPR024344">
    <property type="entry name" value="MDMPI_metal-binding"/>
</dbReference>
<dbReference type="InterPro" id="IPR017517">
    <property type="entry name" value="Maleyloyr_isom"/>
</dbReference>
<keyword evidence="3" id="KW-1185">Reference proteome</keyword>
<dbReference type="Pfam" id="PF11716">
    <property type="entry name" value="MDMPI_N"/>
    <property type="match status" value="1"/>
</dbReference>
<evidence type="ECO:0000313" key="3">
    <source>
        <dbReference type="Proteomes" id="UP000076794"/>
    </source>
</evidence>
<dbReference type="AlphaFoldDB" id="A0A161IMR7"/>
<dbReference type="PATRIC" id="fig|1300344.3.peg.2390"/>
<dbReference type="NCBIfam" id="TIGR03083">
    <property type="entry name" value="maleylpyruvate isomerase family mycothiol-dependent enzyme"/>
    <property type="match status" value="1"/>
</dbReference>
<dbReference type="Gene3D" id="1.20.120.450">
    <property type="entry name" value="dinb family like domain"/>
    <property type="match status" value="1"/>
</dbReference>
<evidence type="ECO:0000259" key="1">
    <source>
        <dbReference type="Pfam" id="PF11716"/>
    </source>
</evidence>
<name>A0A161IMR7_9MICO</name>
<dbReference type="Proteomes" id="UP000076794">
    <property type="component" value="Chromosome"/>
</dbReference>
<dbReference type="SUPFAM" id="SSF109854">
    <property type="entry name" value="DinB/YfiT-like putative metalloenzymes"/>
    <property type="match status" value="1"/>
</dbReference>
<reference evidence="2 3" key="1">
    <citation type="submission" date="2016-01" db="EMBL/GenBank/DDBJ databases">
        <title>Complete genome sequence of a soil Actinobacterium, Isoptericola dokdonensis DS-3.</title>
        <authorList>
            <person name="Kwon S.-K."/>
            <person name="Kim J.F."/>
        </authorList>
    </citation>
    <scope>NUCLEOTIDE SEQUENCE [LARGE SCALE GENOMIC DNA]</scope>
    <source>
        <strain evidence="2 3">DS-3</strain>
    </source>
</reference>
<gene>
    <name evidence="2" type="ORF">I598_2380</name>
</gene>
<evidence type="ECO:0000313" key="2">
    <source>
        <dbReference type="EMBL" id="ANC31920.1"/>
    </source>
</evidence>
<dbReference type="KEGG" id="ido:I598_2380"/>
<dbReference type="InterPro" id="IPR017520">
    <property type="entry name" value="CHP03086"/>
</dbReference>
<dbReference type="InterPro" id="IPR034660">
    <property type="entry name" value="DinB/YfiT-like"/>
</dbReference>
<dbReference type="EMBL" id="CP014209">
    <property type="protein sequence ID" value="ANC31920.1"/>
    <property type="molecule type" value="Genomic_DNA"/>
</dbReference>